<organism evidence="2 3">
    <name type="scientific">Sediminicola luteus</name>
    <dbReference type="NCBI Taxonomy" id="319238"/>
    <lineage>
        <taxon>Bacteria</taxon>
        <taxon>Pseudomonadati</taxon>
        <taxon>Bacteroidota</taxon>
        <taxon>Flavobacteriia</taxon>
        <taxon>Flavobacteriales</taxon>
        <taxon>Flavobacteriaceae</taxon>
        <taxon>Sediminicola</taxon>
    </lineage>
</organism>
<feature type="domain" description="Peptidase M28" evidence="1">
    <location>
        <begin position="104"/>
        <end position="309"/>
    </location>
</feature>
<dbReference type="GO" id="GO:0008235">
    <property type="term" value="F:metalloexopeptidase activity"/>
    <property type="evidence" value="ECO:0007669"/>
    <property type="project" value="InterPro"/>
</dbReference>
<comment type="caution">
    <text evidence="2">The sequence shown here is derived from an EMBL/GenBank/DDBJ whole genome shotgun (WGS) entry which is preliminary data.</text>
</comment>
<dbReference type="Pfam" id="PF04389">
    <property type="entry name" value="Peptidase_M28"/>
    <property type="match status" value="1"/>
</dbReference>
<dbReference type="CDD" id="cd03877">
    <property type="entry name" value="M28_like"/>
    <property type="match status" value="1"/>
</dbReference>
<evidence type="ECO:0000313" key="3">
    <source>
        <dbReference type="Proteomes" id="UP000219559"/>
    </source>
</evidence>
<dbReference type="PROSITE" id="PS51257">
    <property type="entry name" value="PROKAR_LIPOPROTEIN"/>
    <property type="match status" value="1"/>
</dbReference>
<name>A0A2A4G829_9FLAO</name>
<dbReference type="GO" id="GO:0006508">
    <property type="term" value="P:proteolysis"/>
    <property type="evidence" value="ECO:0007669"/>
    <property type="project" value="InterPro"/>
</dbReference>
<protein>
    <submittedName>
        <fullName evidence="2">Peptidase M28</fullName>
    </submittedName>
</protein>
<accession>A0A2A4G829</accession>
<dbReference type="PANTHER" id="PTHR12147">
    <property type="entry name" value="METALLOPEPTIDASE M28 FAMILY MEMBER"/>
    <property type="match status" value="1"/>
</dbReference>
<dbReference type="SUPFAM" id="SSF53187">
    <property type="entry name" value="Zn-dependent exopeptidases"/>
    <property type="match status" value="1"/>
</dbReference>
<keyword evidence="3" id="KW-1185">Reference proteome</keyword>
<dbReference type="PANTHER" id="PTHR12147:SF26">
    <property type="entry name" value="PEPTIDASE M28 DOMAIN-CONTAINING PROTEIN"/>
    <property type="match status" value="1"/>
</dbReference>
<dbReference type="Proteomes" id="UP000219559">
    <property type="component" value="Unassembled WGS sequence"/>
</dbReference>
<gene>
    <name evidence="2" type="ORF">B7P33_09890</name>
</gene>
<evidence type="ECO:0000259" key="1">
    <source>
        <dbReference type="Pfam" id="PF04389"/>
    </source>
</evidence>
<dbReference type="InterPro" id="IPR007484">
    <property type="entry name" value="Peptidase_M28"/>
</dbReference>
<proteinExistence type="predicted"/>
<reference evidence="2 3" key="1">
    <citation type="submission" date="2017-04" db="EMBL/GenBank/DDBJ databases">
        <title>A new member of the family Flavobacteriaceae isolated from ascidians.</title>
        <authorList>
            <person name="Chen L."/>
        </authorList>
    </citation>
    <scope>NUCLEOTIDE SEQUENCE [LARGE SCALE GENOMIC DNA]</scope>
    <source>
        <strain evidence="2 3">HQA918</strain>
    </source>
</reference>
<dbReference type="Gene3D" id="3.40.630.10">
    <property type="entry name" value="Zn peptidases"/>
    <property type="match status" value="1"/>
</dbReference>
<dbReference type="AlphaFoldDB" id="A0A2A4G829"/>
<dbReference type="InterPro" id="IPR045175">
    <property type="entry name" value="M28_fam"/>
</dbReference>
<sequence>MGMIKLNNMVAKISVSILLLLGLACKSSKPSSAISIEAAKANQVEVTQMMEALTSDDMAGRDSGTEGIEKAAVLLETAFKSYGVNPYFETYRDRLSNFDKATDNIVGVIPGTDPKMAEEIVLFGAHYDHIGKGKPNGTDDIANGANDNASGTTVVMQLAKYFAKRGGNKRTLVFALFSAEEKGLLGSKHLAQKMKAQGASLYTMFNFEMVGVPLVDKDYLVYATGYEKSNMAEVVNSVAAQKIVGFLPTAKEYNLFQRSDNYPFHEEFGVPSQTFSTFDFTNFEHYHGVGDEMELMDMAHMTELINTMAPVLEKVVNQAEQNIKYN</sequence>
<evidence type="ECO:0000313" key="2">
    <source>
        <dbReference type="EMBL" id="PCE64581.1"/>
    </source>
</evidence>
<dbReference type="EMBL" id="NBWU01000003">
    <property type="protein sequence ID" value="PCE64581.1"/>
    <property type="molecule type" value="Genomic_DNA"/>
</dbReference>